<dbReference type="EMBL" id="FOFR01000001">
    <property type="protein sequence ID" value="SEP65292.1"/>
    <property type="molecule type" value="Genomic_DNA"/>
</dbReference>
<dbReference type="RefSeq" id="WP_089948174.1">
    <property type="nucleotide sequence ID" value="NZ_FOFR01000001.1"/>
</dbReference>
<dbReference type="GO" id="GO:0004029">
    <property type="term" value="F:aldehyde dehydrogenase (NAD+) activity"/>
    <property type="evidence" value="ECO:0007669"/>
    <property type="project" value="TreeGrafter"/>
</dbReference>
<dbReference type="AlphaFoldDB" id="A0A1H8ZLJ3"/>
<dbReference type="InterPro" id="IPR051783">
    <property type="entry name" value="NAD(P)-dependent_oxidoreduct"/>
</dbReference>
<proteinExistence type="predicted"/>
<organism evidence="2 3">
    <name type="scientific">Lentzea xinjiangensis</name>
    <dbReference type="NCBI Taxonomy" id="402600"/>
    <lineage>
        <taxon>Bacteria</taxon>
        <taxon>Bacillati</taxon>
        <taxon>Actinomycetota</taxon>
        <taxon>Actinomycetes</taxon>
        <taxon>Pseudonocardiales</taxon>
        <taxon>Pseudonocardiaceae</taxon>
        <taxon>Lentzea</taxon>
    </lineage>
</organism>
<feature type="domain" description="NAD-dependent epimerase/dehydratase" evidence="1">
    <location>
        <begin position="3"/>
        <end position="40"/>
    </location>
</feature>
<dbReference type="Pfam" id="PF01370">
    <property type="entry name" value="Epimerase"/>
    <property type="match status" value="1"/>
</dbReference>
<protein>
    <submittedName>
        <fullName evidence="2">NAD dependent epimerase/dehydratase family protein</fullName>
    </submittedName>
</protein>
<keyword evidence="3" id="KW-1185">Reference proteome</keyword>
<evidence type="ECO:0000313" key="3">
    <source>
        <dbReference type="Proteomes" id="UP000199352"/>
    </source>
</evidence>
<evidence type="ECO:0000313" key="2">
    <source>
        <dbReference type="EMBL" id="SEP65292.1"/>
    </source>
</evidence>
<evidence type="ECO:0000259" key="1">
    <source>
        <dbReference type="Pfam" id="PF01370"/>
    </source>
</evidence>
<dbReference type="InterPro" id="IPR001509">
    <property type="entry name" value="Epimerase_deHydtase"/>
</dbReference>
<sequence length="119" mass="13249">MFYGDVAKRWSFVHVDDLAEAYVRILDRPSAVDGEVFVIADDQRMPALEVQRVAVRAAGYDGEIALETAEAGGMMQMAADQDELVSSAKAHRLLGWRPRHASFTDAPERHHRAWRAAGL</sequence>
<dbReference type="InterPro" id="IPR036291">
    <property type="entry name" value="NAD(P)-bd_dom_sf"/>
</dbReference>
<dbReference type="OrthoDB" id="9774199at2"/>
<dbReference type="GO" id="GO:0005737">
    <property type="term" value="C:cytoplasm"/>
    <property type="evidence" value="ECO:0007669"/>
    <property type="project" value="TreeGrafter"/>
</dbReference>
<accession>A0A1H8ZLJ3</accession>
<dbReference type="STRING" id="402600.SAMN05216188_10180"/>
<dbReference type="PANTHER" id="PTHR48079:SF6">
    <property type="entry name" value="NAD(P)-BINDING DOMAIN-CONTAINING PROTEIN-RELATED"/>
    <property type="match status" value="1"/>
</dbReference>
<dbReference type="SUPFAM" id="SSF51735">
    <property type="entry name" value="NAD(P)-binding Rossmann-fold domains"/>
    <property type="match status" value="1"/>
</dbReference>
<dbReference type="Proteomes" id="UP000199352">
    <property type="component" value="Unassembled WGS sequence"/>
</dbReference>
<dbReference type="Gene3D" id="3.40.50.720">
    <property type="entry name" value="NAD(P)-binding Rossmann-like Domain"/>
    <property type="match status" value="1"/>
</dbReference>
<name>A0A1H8ZLJ3_9PSEU</name>
<reference evidence="3" key="1">
    <citation type="submission" date="2016-10" db="EMBL/GenBank/DDBJ databases">
        <authorList>
            <person name="Varghese N."/>
            <person name="Submissions S."/>
        </authorList>
    </citation>
    <scope>NUCLEOTIDE SEQUENCE [LARGE SCALE GENOMIC DNA]</scope>
    <source>
        <strain evidence="3">CGMCC 4.3525</strain>
    </source>
</reference>
<dbReference type="PANTHER" id="PTHR48079">
    <property type="entry name" value="PROTEIN YEEZ"/>
    <property type="match status" value="1"/>
</dbReference>
<gene>
    <name evidence="2" type="ORF">SAMN05216188_10180</name>
</gene>